<dbReference type="PANTHER" id="PTHR36063">
    <property type="entry name" value="ARABIDOPSIS THALIANA GENOMIC DNA, CHROMOSOME 5, P1 CLONE:MOK16"/>
    <property type="match status" value="1"/>
</dbReference>
<dbReference type="EMBL" id="CM031834">
    <property type="protein sequence ID" value="KAG6692795.1"/>
    <property type="molecule type" value="Genomic_DNA"/>
</dbReference>
<dbReference type="Proteomes" id="UP000811246">
    <property type="component" value="Chromosome 10"/>
</dbReference>
<evidence type="ECO:0000313" key="1">
    <source>
        <dbReference type="EMBL" id="KAG6692795.1"/>
    </source>
</evidence>
<name>A0A922J3A9_CARIL</name>
<sequence length="50" mass="5709">MAKDNNRRRLSSWMEVAPPLLISITKIPISPVLETITEEDVEELLDQDDS</sequence>
<accession>A0A922J3A9</accession>
<evidence type="ECO:0000313" key="2">
    <source>
        <dbReference type="Proteomes" id="UP000811246"/>
    </source>
</evidence>
<proteinExistence type="predicted"/>
<organism evidence="1 2">
    <name type="scientific">Carya illinoinensis</name>
    <name type="common">Pecan</name>
    <dbReference type="NCBI Taxonomy" id="32201"/>
    <lineage>
        <taxon>Eukaryota</taxon>
        <taxon>Viridiplantae</taxon>
        <taxon>Streptophyta</taxon>
        <taxon>Embryophyta</taxon>
        <taxon>Tracheophyta</taxon>
        <taxon>Spermatophyta</taxon>
        <taxon>Magnoliopsida</taxon>
        <taxon>eudicotyledons</taxon>
        <taxon>Gunneridae</taxon>
        <taxon>Pentapetalae</taxon>
        <taxon>rosids</taxon>
        <taxon>fabids</taxon>
        <taxon>Fagales</taxon>
        <taxon>Juglandaceae</taxon>
        <taxon>Carya</taxon>
    </lineage>
</organism>
<protein>
    <submittedName>
        <fullName evidence="1">Uncharacterized protein</fullName>
    </submittedName>
</protein>
<dbReference type="PANTHER" id="PTHR36063:SF1">
    <property type="entry name" value="ARABIDOPSIS THALIANA GENOMIC DNA, CHROMOSOME 5, P1 CLONE:MOK16"/>
    <property type="match status" value="1"/>
</dbReference>
<gene>
    <name evidence="1" type="ORF">I3842_10G132600</name>
</gene>
<dbReference type="AlphaFoldDB" id="A0A922J3A9"/>
<reference evidence="1" key="1">
    <citation type="submission" date="2021-01" db="EMBL/GenBank/DDBJ databases">
        <authorList>
            <person name="Lovell J.T."/>
            <person name="Bentley N."/>
            <person name="Bhattarai G."/>
            <person name="Jenkins J.W."/>
            <person name="Sreedasyam A."/>
            <person name="Alarcon Y."/>
            <person name="Bock C."/>
            <person name="Boston L."/>
            <person name="Carlson J."/>
            <person name="Cervantes K."/>
            <person name="Clermont K."/>
            <person name="Krom N."/>
            <person name="Kubenka K."/>
            <person name="Mamidi S."/>
            <person name="Mattison C."/>
            <person name="Monteros M."/>
            <person name="Pisani C."/>
            <person name="Plott C."/>
            <person name="Rajasekar S."/>
            <person name="Rhein H.S."/>
            <person name="Rohla C."/>
            <person name="Song M."/>
            <person name="Hilaire R.S."/>
            <person name="Shu S."/>
            <person name="Wells L."/>
            <person name="Wang X."/>
            <person name="Webber J."/>
            <person name="Heerema R.J."/>
            <person name="Klein P."/>
            <person name="Conner P."/>
            <person name="Grauke L."/>
            <person name="Grimwood J."/>
            <person name="Schmutz J."/>
            <person name="Randall J.J."/>
        </authorList>
    </citation>
    <scope>NUCLEOTIDE SEQUENCE</scope>
    <source>
        <tissue evidence="1">Leaf</tissue>
    </source>
</reference>
<comment type="caution">
    <text evidence="1">The sequence shown here is derived from an EMBL/GenBank/DDBJ whole genome shotgun (WGS) entry which is preliminary data.</text>
</comment>